<comment type="caution">
    <text evidence="3">The sequence shown here is derived from an EMBL/GenBank/DDBJ whole genome shotgun (WGS) entry which is preliminary data.</text>
</comment>
<protein>
    <submittedName>
        <fullName evidence="3">MFS transporter</fullName>
    </submittedName>
</protein>
<dbReference type="Gene3D" id="3.40.190.150">
    <property type="entry name" value="Bordetella uptake gene, domain 1"/>
    <property type="match status" value="1"/>
</dbReference>
<name>A0A512NJ06_9HYPH</name>
<dbReference type="Pfam" id="PF03401">
    <property type="entry name" value="TctC"/>
    <property type="match status" value="1"/>
</dbReference>
<evidence type="ECO:0000256" key="1">
    <source>
        <dbReference type="ARBA" id="ARBA00006987"/>
    </source>
</evidence>
<dbReference type="PIRSF" id="PIRSF017082">
    <property type="entry name" value="YflP"/>
    <property type="match status" value="1"/>
</dbReference>
<evidence type="ECO:0000313" key="3">
    <source>
        <dbReference type="EMBL" id="GEP58930.1"/>
    </source>
</evidence>
<feature type="signal peptide" evidence="2">
    <location>
        <begin position="1"/>
        <end position="22"/>
    </location>
</feature>
<dbReference type="SUPFAM" id="SSF53850">
    <property type="entry name" value="Periplasmic binding protein-like II"/>
    <property type="match status" value="1"/>
</dbReference>
<keyword evidence="4" id="KW-1185">Reference proteome</keyword>
<feature type="chain" id="PRO_5021931461" evidence="2">
    <location>
        <begin position="23"/>
        <end position="321"/>
    </location>
</feature>
<dbReference type="Proteomes" id="UP000321058">
    <property type="component" value="Unassembled WGS sequence"/>
</dbReference>
<dbReference type="Gene3D" id="3.40.190.10">
    <property type="entry name" value="Periplasmic binding protein-like II"/>
    <property type="match status" value="1"/>
</dbReference>
<dbReference type="InterPro" id="IPR042100">
    <property type="entry name" value="Bug_dom1"/>
</dbReference>
<comment type="similarity">
    <text evidence="1">Belongs to the UPF0065 (bug) family.</text>
</comment>
<dbReference type="PANTHER" id="PTHR42928">
    <property type="entry name" value="TRICARBOXYLATE-BINDING PROTEIN"/>
    <property type="match status" value="1"/>
</dbReference>
<reference evidence="3 4" key="1">
    <citation type="submission" date="2019-07" db="EMBL/GenBank/DDBJ databases">
        <title>Whole genome shotgun sequence of Reyranella soli NBRC 108950.</title>
        <authorList>
            <person name="Hosoyama A."/>
            <person name="Uohara A."/>
            <person name="Ohji S."/>
            <person name="Ichikawa N."/>
        </authorList>
    </citation>
    <scope>NUCLEOTIDE SEQUENCE [LARGE SCALE GENOMIC DNA]</scope>
    <source>
        <strain evidence="3 4">NBRC 108950</strain>
    </source>
</reference>
<evidence type="ECO:0000256" key="2">
    <source>
        <dbReference type="SAM" id="SignalP"/>
    </source>
</evidence>
<organism evidence="3 4">
    <name type="scientific">Reyranella soli</name>
    <dbReference type="NCBI Taxonomy" id="1230389"/>
    <lineage>
        <taxon>Bacteria</taxon>
        <taxon>Pseudomonadati</taxon>
        <taxon>Pseudomonadota</taxon>
        <taxon>Alphaproteobacteria</taxon>
        <taxon>Hyphomicrobiales</taxon>
        <taxon>Reyranellaceae</taxon>
        <taxon>Reyranella</taxon>
    </lineage>
</organism>
<gene>
    <name evidence="3" type="ORF">RSO01_60960</name>
</gene>
<keyword evidence="2" id="KW-0732">Signal</keyword>
<sequence>MRRLFLIAAALLMGVLASTAHAQSYPNKMVRIIVPYPAGGATDILARILGEKLTPMLGQTFIVENRPGASGNLGFGYVAKADPDGYTLLMGTANMTIAPAFSDNLPYNPLKDFAPVATVVSSQNLLVVRPDLPAKDVKELIAYAKANPGKLNFGSSGIGTPLLSMELLKSLAGIDIVHVPYKGDTPALQDLMAGQIDLYCSTITAEVPYVRAGKLRALGVTSNKRAASLPDVPTIAEAGVPGYELASWYGILAPAGTPKEIVDKLHDAIAKIVAMPDVTAKIIEGGSDPMVLTPAAFMDRLRADVAKFGNLVKKADIKVDP</sequence>
<dbReference type="OrthoDB" id="8443386at2"/>
<dbReference type="InterPro" id="IPR005064">
    <property type="entry name" value="BUG"/>
</dbReference>
<dbReference type="RefSeq" id="WP_147154312.1">
    <property type="nucleotide sequence ID" value="NZ_BKAJ01000114.1"/>
</dbReference>
<dbReference type="CDD" id="cd13578">
    <property type="entry name" value="PBP2_Bug27"/>
    <property type="match status" value="1"/>
</dbReference>
<proteinExistence type="inferred from homology"/>
<dbReference type="PANTHER" id="PTHR42928:SF5">
    <property type="entry name" value="BLR1237 PROTEIN"/>
    <property type="match status" value="1"/>
</dbReference>
<dbReference type="EMBL" id="BKAJ01000114">
    <property type="protein sequence ID" value="GEP58930.1"/>
    <property type="molecule type" value="Genomic_DNA"/>
</dbReference>
<dbReference type="AlphaFoldDB" id="A0A512NJ06"/>
<evidence type="ECO:0000313" key="4">
    <source>
        <dbReference type="Proteomes" id="UP000321058"/>
    </source>
</evidence>
<accession>A0A512NJ06</accession>